<dbReference type="Pfam" id="PF00248">
    <property type="entry name" value="Aldo_ket_red"/>
    <property type="match status" value="1"/>
</dbReference>
<dbReference type="CDD" id="cd19076">
    <property type="entry name" value="AKR_AKR13A_13D"/>
    <property type="match status" value="1"/>
</dbReference>
<evidence type="ECO:0000259" key="2">
    <source>
        <dbReference type="Pfam" id="PF00248"/>
    </source>
</evidence>
<dbReference type="Proteomes" id="UP001153678">
    <property type="component" value="Unassembled WGS sequence"/>
</dbReference>
<organism evidence="3 4">
    <name type="scientific">Funneliformis geosporum</name>
    <dbReference type="NCBI Taxonomy" id="1117311"/>
    <lineage>
        <taxon>Eukaryota</taxon>
        <taxon>Fungi</taxon>
        <taxon>Fungi incertae sedis</taxon>
        <taxon>Mucoromycota</taxon>
        <taxon>Glomeromycotina</taxon>
        <taxon>Glomeromycetes</taxon>
        <taxon>Glomerales</taxon>
        <taxon>Glomeraceae</taxon>
        <taxon>Funneliformis</taxon>
    </lineage>
</organism>
<dbReference type="InterPro" id="IPR036812">
    <property type="entry name" value="NAD(P)_OxRdtase_dom_sf"/>
</dbReference>
<protein>
    <submittedName>
        <fullName evidence="3">12707_t:CDS:1</fullName>
    </submittedName>
</protein>
<dbReference type="GO" id="GO:0005737">
    <property type="term" value="C:cytoplasm"/>
    <property type="evidence" value="ECO:0007669"/>
    <property type="project" value="TreeGrafter"/>
</dbReference>
<reference evidence="3" key="1">
    <citation type="submission" date="2022-08" db="EMBL/GenBank/DDBJ databases">
        <authorList>
            <person name="Kallberg Y."/>
            <person name="Tangrot J."/>
            <person name="Rosling A."/>
        </authorList>
    </citation>
    <scope>NUCLEOTIDE SEQUENCE</scope>
    <source>
        <strain evidence="3">Wild A</strain>
    </source>
</reference>
<dbReference type="Gene3D" id="3.20.20.100">
    <property type="entry name" value="NADP-dependent oxidoreductase domain"/>
    <property type="match status" value="1"/>
</dbReference>
<sequence length="435" mass="49156">MSLPTRVLGKTGVNIPTIGLGCMGMSEFYGQADEKESIKVLNKSIELGSVFWDTADIYGKGDNEVLLSKVLKERRNEVFLCTKFGFVRGPNGEFMGVKGDREHVRQACEKSLKRLGIDYIDLYYQHRVDSQTPIEETVAAMADLVKEGKVKYIGLSECSVNTLRRACKVHPIAALQIEYSPWSLDIEKNGIMEACRELGVTIVAYSPIGRGFLTGKYKSLDDFDQNDCRRIMPRFLGDNFNKNLEIVKKFQEYANKKGVSSSQLCLAWVLAQGENIVAIPGTKKIKYLEENFGAANVQLTPEELTEIRQIIDSMEFVGSRYPEQIATVTYRITIWTDMLFTTECNCWAENSKGDQVARCFRVAGYNDCSSFGPDSIRFLSTPTNDTYWVHTDVFLSLRKEKIRGPFQNDTCWKIGGNVFNWEFNTIGCCDIPNLC</sequence>
<evidence type="ECO:0000256" key="1">
    <source>
        <dbReference type="ARBA" id="ARBA00023002"/>
    </source>
</evidence>
<dbReference type="PRINTS" id="PR00069">
    <property type="entry name" value="ALDKETRDTASE"/>
</dbReference>
<dbReference type="PANTHER" id="PTHR43625">
    <property type="entry name" value="AFLATOXIN B1 ALDEHYDE REDUCTASE"/>
    <property type="match status" value="1"/>
</dbReference>
<dbReference type="OrthoDB" id="48988at2759"/>
<keyword evidence="1" id="KW-0560">Oxidoreductase</keyword>
<proteinExistence type="predicted"/>
<dbReference type="PANTHER" id="PTHR43625:SF40">
    <property type="entry name" value="ALDO-KETO REDUCTASE YAKC [NADP(+)]"/>
    <property type="match status" value="1"/>
</dbReference>
<gene>
    <name evidence="3" type="ORF">FWILDA_LOCUS6071</name>
</gene>
<dbReference type="InterPro" id="IPR023210">
    <property type="entry name" value="NADP_OxRdtase_dom"/>
</dbReference>
<dbReference type="InterPro" id="IPR050791">
    <property type="entry name" value="Aldo-Keto_reductase"/>
</dbReference>
<dbReference type="AlphaFoldDB" id="A0A9W4SM54"/>
<name>A0A9W4SM54_9GLOM</name>
<comment type="caution">
    <text evidence="3">The sequence shown here is derived from an EMBL/GenBank/DDBJ whole genome shotgun (WGS) entry which is preliminary data.</text>
</comment>
<dbReference type="PROSITE" id="PS51257">
    <property type="entry name" value="PROKAR_LIPOPROTEIN"/>
    <property type="match status" value="1"/>
</dbReference>
<evidence type="ECO:0000313" key="4">
    <source>
        <dbReference type="Proteomes" id="UP001153678"/>
    </source>
</evidence>
<dbReference type="InterPro" id="IPR020471">
    <property type="entry name" value="AKR"/>
</dbReference>
<feature type="domain" description="NADP-dependent oxidoreductase" evidence="2">
    <location>
        <begin position="18"/>
        <end position="311"/>
    </location>
</feature>
<accession>A0A9W4SM54</accession>
<keyword evidence="4" id="KW-1185">Reference proteome</keyword>
<evidence type="ECO:0000313" key="3">
    <source>
        <dbReference type="EMBL" id="CAI2173408.1"/>
    </source>
</evidence>
<dbReference type="GO" id="GO:0016491">
    <property type="term" value="F:oxidoreductase activity"/>
    <property type="evidence" value="ECO:0007669"/>
    <property type="project" value="UniProtKB-KW"/>
</dbReference>
<dbReference type="EMBL" id="CAMKVN010001061">
    <property type="protein sequence ID" value="CAI2173408.1"/>
    <property type="molecule type" value="Genomic_DNA"/>
</dbReference>
<dbReference type="SUPFAM" id="SSF51430">
    <property type="entry name" value="NAD(P)-linked oxidoreductase"/>
    <property type="match status" value="1"/>
</dbReference>